<sequence length="1034" mass="117669">MHDTENKQYRPCPANVCNIVISAIKLQHRYSHPAWKNTEAIYWASKPWEIAKAYLPPDGYTGNGSAQDTGFNGIISFMINCKHFDNKFSFPIAPTHPPCLLTKARDICKMLRHLSTSLVRDTDLQDIFITLNSLLTDQQCLAHDVSAQEAVKKLAKLQTDVLKQTTEERQKSIETDYNESCKVVARVIQCDYCREGKEPKEISSHVHDGRLVELRREYISHLKTCLSVTNPISDGGFGKVFISHSEVPEFKQLVVLKEIDVGNPDKNKAQLLGSVMSEKLASRLMHFAIVPLLAYHDDHENGKFYFISPYFHNGDLYEAIKKDRNAEDRMIRMDMNTRLRVMYQVASAINYMHTGNSFRGTILHMDIKSKNIVLDSQLNARLIDFGLSRELKEGACSETMTTVYGTKGYFPTVQHKTLTQQHDCHNFGIVMRELLTGYNALEPDTHKNEMRKWQNLYVTRKKQQNIWTDNEVTEKVVNISYECITSIDSKDAKYTGDTSFTSKDLYSKLEMLMRTPNDVSKWISVENNRCDICLLNESVPDVHTDINKERDGCPHHIKTCCACMRNSYINPVKCYDCGNDVKSIIGHGWGAILIAGHKKNGQEMFDLDIKLFGDAITNLALPAMCISPDNIEIIDSNKGTPKESSAKIDTAFDRLDSKDIHTLVFLYSGHNHDAKGFWLGEHLGKKKFYSMNRINYNIKKMANIKQVIAFLDCCKSKPIEVRPETSRIQFSASGQKENATCVPNEVSFFTKYLHQAFTMKASGGECSLHKSHCTMKGDFITLGSLFDYLKEHREGLIQMIPRMHSENANWRSIYLAYNFAFKVEISINVIVPNFEKIINVTPAALTDIQTLKSEILFPHFVALLGENCGSQATAKEFKLAKLANALAIEVDLASRHVEEIGTIEKLMLAWNSKRMIRCKLRKCERIDKGKPVVLLQNQGQHVAKMVSEISNGKTIFDLRELDHMIKSLENLSKSMGDLSEALIDFIIDVQAIKDITRSKDLTQRVEMEFINLFDDESVTLVYLEPKEIEDLDEN</sequence>
<dbReference type="PROSITE" id="PS00108">
    <property type="entry name" value="PROTEIN_KINASE_ST"/>
    <property type="match status" value="1"/>
</dbReference>
<dbReference type="Proteomes" id="UP000828390">
    <property type="component" value="Unassembled WGS sequence"/>
</dbReference>
<evidence type="ECO:0000256" key="2">
    <source>
        <dbReference type="ARBA" id="ARBA00022840"/>
    </source>
</evidence>
<dbReference type="PANTHER" id="PTHR27001">
    <property type="entry name" value="OS01G0253100 PROTEIN"/>
    <property type="match status" value="1"/>
</dbReference>
<protein>
    <recommendedName>
        <fullName evidence="3">Protein kinase domain-containing protein</fullName>
    </recommendedName>
</protein>
<comment type="caution">
    <text evidence="4">The sequence shown here is derived from an EMBL/GenBank/DDBJ whole genome shotgun (WGS) entry which is preliminary data.</text>
</comment>
<dbReference type="InterPro" id="IPR000719">
    <property type="entry name" value="Prot_kinase_dom"/>
</dbReference>
<evidence type="ECO:0000313" key="5">
    <source>
        <dbReference type="Proteomes" id="UP000828390"/>
    </source>
</evidence>
<dbReference type="InterPro" id="IPR011009">
    <property type="entry name" value="Kinase-like_dom_sf"/>
</dbReference>
<dbReference type="GO" id="GO:0005886">
    <property type="term" value="C:plasma membrane"/>
    <property type="evidence" value="ECO:0007669"/>
    <property type="project" value="TreeGrafter"/>
</dbReference>
<dbReference type="InterPro" id="IPR027897">
    <property type="entry name" value="DUF4559"/>
</dbReference>
<proteinExistence type="predicted"/>
<gene>
    <name evidence="4" type="ORF">DPMN_164643</name>
</gene>
<dbReference type="Pfam" id="PF15112">
    <property type="entry name" value="DUF4559"/>
    <property type="match status" value="1"/>
</dbReference>
<evidence type="ECO:0000313" key="4">
    <source>
        <dbReference type="EMBL" id="KAH3786536.1"/>
    </source>
</evidence>
<keyword evidence="1" id="KW-0547">Nucleotide-binding</keyword>
<organism evidence="4 5">
    <name type="scientific">Dreissena polymorpha</name>
    <name type="common">Zebra mussel</name>
    <name type="synonym">Mytilus polymorpha</name>
    <dbReference type="NCBI Taxonomy" id="45954"/>
    <lineage>
        <taxon>Eukaryota</taxon>
        <taxon>Metazoa</taxon>
        <taxon>Spiralia</taxon>
        <taxon>Lophotrochozoa</taxon>
        <taxon>Mollusca</taxon>
        <taxon>Bivalvia</taxon>
        <taxon>Autobranchia</taxon>
        <taxon>Heteroconchia</taxon>
        <taxon>Euheterodonta</taxon>
        <taxon>Imparidentia</taxon>
        <taxon>Neoheterodontei</taxon>
        <taxon>Myida</taxon>
        <taxon>Dreissenoidea</taxon>
        <taxon>Dreissenidae</taxon>
        <taxon>Dreissena</taxon>
    </lineage>
</organism>
<dbReference type="AlphaFoldDB" id="A0A9D4EY69"/>
<dbReference type="InterPro" id="IPR008271">
    <property type="entry name" value="Ser/Thr_kinase_AS"/>
</dbReference>
<name>A0A9D4EY69_DREPO</name>
<evidence type="ECO:0000256" key="1">
    <source>
        <dbReference type="ARBA" id="ARBA00022741"/>
    </source>
</evidence>
<dbReference type="SUPFAM" id="SSF56112">
    <property type="entry name" value="Protein kinase-like (PK-like)"/>
    <property type="match status" value="1"/>
</dbReference>
<reference evidence="4" key="1">
    <citation type="journal article" date="2019" name="bioRxiv">
        <title>The Genome of the Zebra Mussel, Dreissena polymorpha: A Resource for Invasive Species Research.</title>
        <authorList>
            <person name="McCartney M.A."/>
            <person name="Auch B."/>
            <person name="Kono T."/>
            <person name="Mallez S."/>
            <person name="Zhang Y."/>
            <person name="Obille A."/>
            <person name="Becker A."/>
            <person name="Abrahante J.E."/>
            <person name="Garbe J."/>
            <person name="Badalamenti J.P."/>
            <person name="Herman A."/>
            <person name="Mangelson H."/>
            <person name="Liachko I."/>
            <person name="Sullivan S."/>
            <person name="Sone E.D."/>
            <person name="Koren S."/>
            <person name="Silverstein K.A.T."/>
            <person name="Beckman K.B."/>
            <person name="Gohl D.M."/>
        </authorList>
    </citation>
    <scope>NUCLEOTIDE SEQUENCE</scope>
    <source>
        <strain evidence="4">Duluth1</strain>
        <tissue evidence="4">Whole animal</tissue>
    </source>
</reference>
<dbReference type="PROSITE" id="PS50011">
    <property type="entry name" value="PROTEIN_KINASE_DOM"/>
    <property type="match status" value="1"/>
</dbReference>
<reference evidence="4" key="2">
    <citation type="submission" date="2020-11" db="EMBL/GenBank/DDBJ databases">
        <authorList>
            <person name="McCartney M.A."/>
            <person name="Auch B."/>
            <person name="Kono T."/>
            <person name="Mallez S."/>
            <person name="Becker A."/>
            <person name="Gohl D.M."/>
            <person name="Silverstein K.A.T."/>
            <person name="Koren S."/>
            <person name="Bechman K.B."/>
            <person name="Herman A."/>
            <person name="Abrahante J.E."/>
            <person name="Garbe J."/>
        </authorList>
    </citation>
    <scope>NUCLEOTIDE SEQUENCE</scope>
    <source>
        <strain evidence="4">Duluth1</strain>
        <tissue evidence="4">Whole animal</tissue>
    </source>
</reference>
<dbReference type="GO" id="GO:0004672">
    <property type="term" value="F:protein kinase activity"/>
    <property type="evidence" value="ECO:0007669"/>
    <property type="project" value="InterPro"/>
</dbReference>
<dbReference type="Gene3D" id="1.10.510.10">
    <property type="entry name" value="Transferase(Phosphotransferase) domain 1"/>
    <property type="match status" value="1"/>
</dbReference>
<dbReference type="PANTHER" id="PTHR27001:SF931">
    <property type="entry name" value="OS11G0664100 PROTEIN"/>
    <property type="match status" value="1"/>
</dbReference>
<keyword evidence="5" id="KW-1185">Reference proteome</keyword>
<dbReference type="EMBL" id="JAIWYP010000008">
    <property type="protein sequence ID" value="KAH3786536.1"/>
    <property type="molecule type" value="Genomic_DNA"/>
</dbReference>
<dbReference type="Pfam" id="PF00069">
    <property type="entry name" value="Pkinase"/>
    <property type="match status" value="1"/>
</dbReference>
<feature type="domain" description="Protein kinase" evidence="3">
    <location>
        <begin position="226"/>
        <end position="509"/>
    </location>
</feature>
<evidence type="ECO:0000259" key="3">
    <source>
        <dbReference type="PROSITE" id="PS50011"/>
    </source>
</evidence>
<keyword evidence="2" id="KW-0067">ATP-binding</keyword>
<dbReference type="SMART" id="SM00220">
    <property type="entry name" value="S_TKc"/>
    <property type="match status" value="1"/>
</dbReference>
<dbReference type="GO" id="GO:0005524">
    <property type="term" value="F:ATP binding"/>
    <property type="evidence" value="ECO:0007669"/>
    <property type="project" value="UniProtKB-KW"/>
</dbReference>
<accession>A0A9D4EY69</accession>